<feature type="domain" description="Activator of Hsp90 ATPase homologue 1/2-like C-terminal" evidence="2">
    <location>
        <begin position="138"/>
        <end position="249"/>
    </location>
</feature>
<dbReference type="InterPro" id="IPR023393">
    <property type="entry name" value="START-like_dom_sf"/>
</dbReference>
<dbReference type="InterPro" id="IPR013538">
    <property type="entry name" value="ASHA1/2-like_C"/>
</dbReference>
<proteinExistence type="inferred from homology"/>
<dbReference type="EMBL" id="BAAAYV010000002">
    <property type="protein sequence ID" value="GAA3646207.1"/>
    <property type="molecule type" value="Genomic_DNA"/>
</dbReference>
<evidence type="ECO:0000313" key="4">
    <source>
        <dbReference type="EMBL" id="GAA3646207.1"/>
    </source>
</evidence>
<dbReference type="SUPFAM" id="SSF54427">
    <property type="entry name" value="NTF2-like"/>
    <property type="match status" value="1"/>
</dbReference>
<dbReference type="Pfam" id="PF08327">
    <property type="entry name" value="AHSA1"/>
    <property type="match status" value="1"/>
</dbReference>
<evidence type="ECO:0008006" key="6">
    <source>
        <dbReference type="Google" id="ProtNLM"/>
    </source>
</evidence>
<gene>
    <name evidence="4" type="ORF">GCM10022202_01830</name>
</gene>
<evidence type="ECO:0000256" key="1">
    <source>
        <dbReference type="ARBA" id="ARBA00006817"/>
    </source>
</evidence>
<comment type="caution">
    <text evidence="4">The sequence shown here is derived from an EMBL/GenBank/DDBJ whole genome shotgun (WGS) entry which is preliminary data.</text>
</comment>
<comment type="similarity">
    <text evidence="1">Belongs to the AHA1 family.</text>
</comment>
<organism evidence="4 5">
    <name type="scientific">Microbacterium marinilacus</name>
    <dbReference type="NCBI Taxonomy" id="415209"/>
    <lineage>
        <taxon>Bacteria</taxon>
        <taxon>Bacillati</taxon>
        <taxon>Actinomycetota</taxon>
        <taxon>Actinomycetes</taxon>
        <taxon>Micrococcales</taxon>
        <taxon>Microbacteriaceae</taxon>
        <taxon>Microbacterium</taxon>
    </lineage>
</organism>
<dbReference type="Gene3D" id="3.30.530.20">
    <property type="match status" value="1"/>
</dbReference>
<dbReference type="CDD" id="cd07814">
    <property type="entry name" value="SRPBCC_CalC_Aha1-like"/>
    <property type="match status" value="1"/>
</dbReference>
<feature type="domain" description="DUF4440" evidence="3">
    <location>
        <begin position="9"/>
        <end position="82"/>
    </location>
</feature>
<dbReference type="Pfam" id="PF14534">
    <property type="entry name" value="DUF4440"/>
    <property type="match status" value="1"/>
</dbReference>
<sequence length="255" mass="28164">MAARSEDGLRRLVEAFFRAENARDWRTYARLLHPHVEWTLVDGASERVVVGRGDYLSAIRAAYSDVATAFRCVDMTIDVERARVATSLVDDAGRRSLDVFEFDGELIRREWEVLLGTEPSAMSGSLTVTGLAIADSDSAWRALTAERGAWWPELVFEPVVGAPLTETWTQDGSARTATGTVLAAETSQRLAFEWHDGAVGAPRTVTIRLAQTGPVTRIDITETGFPDTATGRRLREEHRDGWRHHLANLCRAASA</sequence>
<protein>
    <recommendedName>
        <fullName evidence="6">DUF4440 domain-containing protein</fullName>
    </recommendedName>
</protein>
<reference evidence="5" key="1">
    <citation type="journal article" date="2019" name="Int. J. Syst. Evol. Microbiol.">
        <title>The Global Catalogue of Microorganisms (GCM) 10K type strain sequencing project: providing services to taxonomists for standard genome sequencing and annotation.</title>
        <authorList>
            <consortium name="The Broad Institute Genomics Platform"/>
            <consortium name="The Broad Institute Genome Sequencing Center for Infectious Disease"/>
            <person name="Wu L."/>
            <person name="Ma J."/>
        </authorList>
    </citation>
    <scope>NUCLEOTIDE SEQUENCE [LARGE SCALE GENOMIC DNA]</scope>
    <source>
        <strain evidence="5">JCM 16546</strain>
    </source>
</reference>
<dbReference type="Proteomes" id="UP001410795">
    <property type="component" value="Unassembled WGS sequence"/>
</dbReference>
<evidence type="ECO:0000313" key="5">
    <source>
        <dbReference type="Proteomes" id="UP001410795"/>
    </source>
</evidence>
<dbReference type="RefSeq" id="WP_221857604.1">
    <property type="nucleotide sequence ID" value="NZ_BAAAYV010000002.1"/>
</dbReference>
<dbReference type="SUPFAM" id="SSF55961">
    <property type="entry name" value="Bet v1-like"/>
    <property type="match status" value="1"/>
</dbReference>
<dbReference type="Gene3D" id="3.10.450.50">
    <property type="match status" value="1"/>
</dbReference>
<keyword evidence="5" id="KW-1185">Reference proteome</keyword>
<name>A0ABP7B2I9_9MICO</name>
<evidence type="ECO:0000259" key="3">
    <source>
        <dbReference type="Pfam" id="PF14534"/>
    </source>
</evidence>
<dbReference type="InterPro" id="IPR032710">
    <property type="entry name" value="NTF2-like_dom_sf"/>
</dbReference>
<evidence type="ECO:0000259" key="2">
    <source>
        <dbReference type="Pfam" id="PF08327"/>
    </source>
</evidence>
<accession>A0ABP7B2I9</accession>
<dbReference type="InterPro" id="IPR027843">
    <property type="entry name" value="DUF4440"/>
</dbReference>